<protein>
    <submittedName>
        <fullName evidence="2">Uncharacterized protein</fullName>
    </submittedName>
</protein>
<dbReference type="OrthoDB" id="2300740at2759"/>
<dbReference type="STRING" id="35722.A0A0B7MVI7"/>
<reference evidence="2 3" key="1">
    <citation type="submission" date="2014-09" db="EMBL/GenBank/DDBJ databases">
        <authorList>
            <person name="Ellenberger Sabrina"/>
        </authorList>
    </citation>
    <scope>NUCLEOTIDE SEQUENCE [LARGE SCALE GENOMIC DNA]</scope>
    <source>
        <strain evidence="2 3">CBS 412.66</strain>
    </source>
</reference>
<dbReference type="EMBL" id="LN719061">
    <property type="protein sequence ID" value="CEP07123.1"/>
    <property type="molecule type" value="Genomic_DNA"/>
</dbReference>
<name>A0A0B7MVI7_9FUNG</name>
<feature type="region of interest" description="Disordered" evidence="1">
    <location>
        <begin position="265"/>
        <end position="389"/>
    </location>
</feature>
<sequence>MTMVPPGFDYDRRRSSAFDNTTDLTVLASSDQYHVRLLFFLGMENEDFSEIKSRLIDYIGVKNITDSTQKMHILRSVLRSVARIAFDRQYPSLHGQDFDGALKYMETTYNNTRANDRKRAMFEETYQMPRESPSAFFLTRLTERGSRIQMKGEDIQRKFRYGLLPEYTQHCTLNGAETYEEFYKLAQGYWRIHHEPHYYDPVAQTINTNPAVPMPAVSMPTVSTVTNLPDATGTINASVTPAPLLDVATIKKLMEDVFDEKLKDSRHNGRGYYNSKNQNSNYNGNNSSNYRNSNGNRGYYNGNIRNNYANQGYNNNNNHYNQSGNGYNGNKRFDNSRPQNQGRESRNPTSDNNNRTRNSNQFTYYEEEQDISYENDHQPCDSDRNQSKN</sequence>
<dbReference type="Proteomes" id="UP000054107">
    <property type="component" value="Unassembled WGS sequence"/>
</dbReference>
<accession>A0A0B7MVI7</accession>
<organism evidence="2 3">
    <name type="scientific">Parasitella parasitica</name>
    <dbReference type="NCBI Taxonomy" id="35722"/>
    <lineage>
        <taxon>Eukaryota</taxon>
        <taxon>Fungi</taxon>
        <taxon>Fungi incertae sedis</taxon>
        <taxon>Mucoromycota</taxon>
        <taxon>Mucoromycotina</taxon>
        <taxon>Mucoromycetes</taxon>
        <taxon>Mucorales</taxon>
        <taxon>Mucorineae</taxon>
        <taxon>Mucoraceae</taxon>
        <taxon>Parasitella</taxon>
    </lineage>
</organism>
<proteinExistence type="predicted"/>
<keyword evidence="3" id="KW-1185">Reference proteome</keyword>
<feature type="compositionally biased region" description="Low complexity" evidence="1">
    <location>
        <begin position="347"/>
        <end position="360"/>
    </location>
</feature>
<gene>
    <name evidence="2" type="primary">PARPA_00397.1 scaffold 772</name>
</gene>
<dbReference type="AlphaFoldDB" id="A0A0B7MVI7"/>
<evidence type="ECO:0000313" key="2">
    <source>
        <dbReference type="EMBL" id="CEP07123.1"/>
    </source>
</evidence>
<evidence type="ECO:0000256" key="1">
    <source>
        <dbReference type="SAM" id="MobiDB-lite"/>
    </source>
</evidence>
<feature type="compositionally biased region" description="Basic and acidic residues" evidence="1">
    <location>
        <begin position="374"/>
        <end position="389"/>
    </location>
</feature>
<evidence type="ECO:0000313" key="3">
    <source>
        <dbReference type="Proteomes" id="UP000054107"/>
    </source>
</evidence>
<feature type="compositionally biased region" description="Low complexity" evidence="1">
    <location>
        <begin position="271"/>
        <end position="330"/>
    </location>
</feature>